<proteinExistence type="predicted"/>
<dbReference type="EMBL" id="JAGKQM010000009">
    <property type="protein sequence ID" value="KAH0909303.1"/>
    <property type="molecule type" value="Genomic_DNA"/>
</dbReference>
<protein>
    <submittedName>
        <fullName evidence="2">Uncharacterized protein</fullName>
    </submittedName>
</protein>
<evidence type="ECO:0000313" key="3">
    <source>
        <dbReference type="Proteomes" id="UP000824890"/>
    </source>
</evidence>
<accession>A0ABQ8BX18</accession>
<keyword evidence="3" id="KW-1185">Reference proteome</keyword>
<gene>
    <name evidence="2" type="ORF">HID58_032624</name>
</gene>
<organism evidence="2 3">
    <name type="scientific">Brassica napus</name>
    <name type="common">Rape</name>
    <dbReference type="NCBI Taxonomy" id="3708"/>
    <lineage>
        <taxon>Eukaryota</taxon>
        <taxon>Viridiplantae</taxon>
        <taxon>Streptophyta</taxon>
        <taxon>Embryophyta</taxon>
        <taxon>Tracheophyta</taxon>
        <taxon>Spermatophyta</taxon>
        <taxon>Magnoliopsida</taxon>
        <taxon>eudicotyledons</taxon>
        <taxon>Gunneridae</taxon>
        <taxon>Pentapetalae</taxon>
        <taxon>rosids</taxon>
        <taxon>malvids</taxon>
        <taxon>Brassicales</taxon>
        <taxon>Brassicaceae</taxon>
        <taxon>Brassiceae</taxon>
        <taxon>Brassica</taxon>
    </lineage>
</organism>
<evidence type="ECO:0000313" key="2">
    <source>
        <dbReference type="EMBL" id="KAH0909303.1"/>
    </source>
</evidence>
<feature type="non-terminal residue" evidence="2">
    <location>
        <position position="1"/>
    </location>
</feature>
<dbReference type="Gene3D" id="3.40.50.2000">
    <property type="entry name" value="Glycogen Phosphorylase B"/>
    <property type="match status" value="1"/>
</dbReference>
<sequence>SFPVSLRNGREILSNGEKGNKEKDSNLKQAETEVSHIHKRGNRRSVAKMETKEVLEMAWGLCTSNQPFLWVIRPGSSLDQTG</sequence>
<name>A0ABQ8BX18_BRANA</name>
<comment type="caution">
    <text evidence="2">The sequence shown here is derived from an EMBL/GenBank/DDBJ whole genome shotgun (WGS) entry which is preliminary data.</text>
</comment>
<feature type="region of interest" description="Disordered" evidence="1">
    <location>
        <begin position="1"/>
        <end position="45"/>
    </location>
</feature>
<evidence type="ECO:0000256" key="1">
    <source>
        <dbReference type="SAM" id="MobiDB-lite"/>
    </source>
</evidence>
<reference evidence="2 3" key="1">
    <citation type="submission" date="2021-05" db="EMBL/GenBank/DDBJ databases">
        <title>Genome Assembly of Synthetic Allotetraploid Brassica napus Reveals Homoeologous Exchanges between Subgenomes.</title>
        <authorList>
            <person name="Davis J.T."/>
        </authorList>
    </citation>
    <scope>NUCLEOTIDE SEQUENCE [LARGE SCALE GENOMIC DNA]</scope>
    <source>
        <strain evidence="3">cv. Da-Ae</strain>
        <tissue evidence="2">Seedling</tissue>
    </source>
</reference>
<dbReference type="Proteomes" id="UP000824890">
    <property type="component" value="Unassembled WGS sequence"/>
</dbReference>
<feature type="compositionally biased region" description="Basic and acidic residues" evidence="1">
    <location>
        <begin position="18"/>
        <end position="36"/>
    </location>
</feature>